<evidence type="ECO:0000313" key="11">
    <source>
        <dbReference type="Proteomes" id="UP001378592"/>
    </source>
</evidence>
<feature type="domain" description="Potassium channel" evidence="9">
    <location>
        <begin position="83"/>
        <end position="153"/>
    </location>
</feature>
<keyword evidence="11" id="KW-1185">Reference proteome</keyword>
<evidence type="ECO:0000256" key="1">
    <source>
        <dbReference type="ARBA" id="ARBA00004141"/>
    </source>
</evidence>
<feature type="domain" description="Potassium channel" evidence="9">
    <location>
        <begin position="6"/>
        <end position="43"/>
    </location>
</feature>
<dbReference type="SUPFAM" id="SSF81324">
    <property type="entry name" value="Voltage-gated potassium channels"/>
    <property type="match status" value="1"/>
</dbReference>
<protein>
    <recommendedName>
        <fullName evidence="9">Potassium channel domain-containing protein</fullName>
    </recommendedName>
</protein>
<dbReference type="AlphaFoldDB" id="A0AAN9YZD6"/>
<dbReference type="GO" id="GO:0030322">
    <property type="term" value="P:stabilization of membrane potential"/>
    <property type="evidence" value="ECO:0007669"/>
    <property type="project" value="TreeGrafter"/>
</dbReference>
<feature type="transmembrane region" description="Helical" evidence="8">
    <location>
        <begin position="75"/>
        <end position="98"/>
    </location>
</feature>
<sequence>MCSPSGYGNIAPETFWGRAFCMLYALVGIPLTLTVIADMGRLLASAVSALHARARRHTAGLPMPPELPAWSRRSLTVLAAVACMLLYMAAGAGFICLWEDWSFFQGFYFCFITMTTIGFGDVVPEEADYMMPCTLYILAGLALTSTIIELVRRQYAQSWRHLQALSGPLAESLRRLGESAALAGSGIDVTALHRMLTVSVPKRHQGGASAKARDEWEQAMAAVLQKITAPPPRPPVLQIVIYETTV</sequence>
<evidence type="ECO:0000256" key="5">
    <source>
        <dbReference type="ARBA" id="ARBA00023065"/>
    </source>
</evidence>
<accession>A0AAN9YZD6</accession>
<dbReference type="EMBL" id="JAZDUA010000612">
    <property type="protein sequence ID" value="KAK7790566.1"/>
    <property type="molecule type" value="Genomic_DNA"/>
</dbReference>
<organism evidence="10 11">
    <name type="scientific">Gryllus longicercus</name>
    <dbReference type="NCBI Taxonomy" id="2509291"/>
    <lineage>
        <taxon>Eukaryota</taxon>
        <taxon>Metazoa</taxon>
        <taxon>Ecdysozoa</taxon>
        <taxon>Arthropoda</taxon>
        <taxon>Hexapoda</taxon>
        <taxon>Insecta</taxon>
        <taxon>Pterygota</taxon>
        <taxon>Neoptera</taxon>
        <taxon>Polyneoptera</taxon>
        <taxon>Orthoptera</taxon>
        <taxon>Ensifera</taxon>
        <taxon>Gryllidea</taxon>
        <taxon>Grylloidea</taxon>
        <taxon>Gryllidae</taxon>
        <taxon>Gryllinae</taxon>
        <taxon>Gryllus</taxon>
    </lineage>
</organism>
<reference evidence="10 11" key="1">
    <citation type="submission" date="2024-03" db="EMBL/GenBank/DDBJ databases">
        <title>The genome assembly and annotation of the cricket Gryllus longicercus Weissman &amp; Gray.</title>
        <authorList>
            <person name="Szrajer S."/>
            <person name="Gray D."/>
            <person name="Ylla G."/>
        </authorList>
    </citation>
    <scope>NUCLEOTIDE SEQUENCE [LARGE SCALE GENOMIC DNA]</scope>
    <source>
        <strain evidence="10">DAG 2021-001</strain>
        <tissue evidence="10">Whole body minus gut</tissue>
    </source>
</reference>
<gene>
    <name evidence="10" type="ORF">R5R35_002022</name>
</gene>
<keyword evidence="2" id="KW-0813">Transport</keyword>
<evidence type="ECO:0000256" key="8">
    <source>
        <dbReference type="SAM" id="Phobius"/>
    </source>
</evidence>
<dbReference type="InterPro" id="IPR013099">
    <property type="entry name" value="K_chnl_dom"/>
</dbReference>
<evidence type="ECO:0000256" key="4">
    <source>
        <dbReference type="ARBA" id="ARBA00022989"/>
    </source>
</evidence>
<keyword evidence="6 8" id="KW-0472">Membrane</keyword>
<evidence type="ECO:0000256" key="6">
    <source>
        <dbReference type="ARBA" id="ARBA00023136"/>
    </source>
</evidence>
<dbReference type="Proteomes" id="UP001378592">
    <property type="component" value="Unassembled WGS sequence"/>
</dbReference>
<evidence type="ECO:0000256" key="3">
    <source>
        <dbReference type="ARBA" id="ARBA00022692"/>
    </source>
</evidence>
<comment type="subcellular location">
    <subcellularLocation>
        <location evidence="1">Membrane</location>
        <topology evidence="1">Multi-pass membrane protein</topology>
    </subcellularLocation>
</comment>
<evidence type="ECO:0000313" key="10">
    <source>
        <dbReference type="EMBL" id="KAK7790566.1"/>
    </source>
</evidence>
<keyword evidence="7" id="KW-0407">Ion channel</keyword>
<dbReference type="PANTHER" id="PTHR11003:SF142">
    <property type="entry name" value="POTASSIUM CHANNEL DOMAIN-CONTAINING PROTEIN"/>
    <property type="match status" value="1"/>
</dbReference>
<feature type="transmembrane region" description="Helical" evidence="8">
    <location>
        <begin position="15"/>
        <end position="37"/>
    </location>
</feature>
<keyword evidence="5" id="KW-0406">Ion transport</keyword>
<dbReference type="PANTHER" id="PTHR11003">
    <property type="entry name" value="POTASSIUM CHANNEL, SUBFAMILY K"/>
    <property type="match status" value="1"/>
</dbReference>
<dbReference type="GO" id="GO:0005886">
    <property type="term" value="C:plasma membrane"/>
    <property type="evidence" value="ECO:0007669"/>
    <property type="project" value="TreeGrafter"/>
</dbReference>
<dbReference type="InterPro" id="IPR003280">
    <property type="entry name" value="2pore_dom_K_chnl"/>
</dbReference>
<comment type="caution">
    <text evidence="10">The sequence shown here is derived from an EMBL/GenBank/DDBJ whole genome shotgun (WGS) entry which is preliminary data.</text>
</comment>
<dbReference type="Gene3D" id="1.10.287.70">
    <property type="match status" value="1"/>
</dbReference>
<keyword evidence="3 8" id="KW-0812">Transmembrane</keyword>
<feature type="transmembrane region" description="Helical" evidence="8">
    <location>
        <begin position="129"/>
        <end position="151"/>
    </location>
</feature>
<evidence type="ECO:0000259" key="9">
    <source>
        <dbReference type="Pfam" id="PF07885"/>
    </source>
</evidence>
<evidence type="ECO:0000256" key="2">
    <source>
        <dbReference type="ARBA" id="ARBA00022448"/>
    </source>
</evidence>
<dbReference type="GO" id="GO:0022841">
    <property type="term" value="F:potassium ion leak channel activity"/>
    <property type="evidence" value="ECO:0007669"/>
    <property type="project" value="TreeGrafter"/>
</dbReference>
<name>A0AAN9YZD6_9ORTH</name>
<proteinExistence type="predicted"/>
<dbReference type="GO" id="GO:0015271">
    <property type="term" value="F:outward rectifier potassium channel activity"/>
    <property type="evidence" value="ECO:0007669"/>
    <property type="project" value="TreeGrafter"/>
</dbReference>
<dbReference type="Pfam" id="PF07885">
    <property type="entry name" value="Ion_trans_2"/>
    <property type="match status" value="2"/>
</dbReference>
<evidence type="ECO:0000256" key="7">
    <source>
        <dbReference type="ARBA" id="ARBA00023303"/>
    </source>
</evidence>
<keyword evidence="4 8" id="KW-1133">Transmembrane helix</keyword>